<dbReference type="Proteomes" id="UP000290289">
    <property type="component" value="Chromosome 9"/>
</dbReference>
<reference evidence="1 2" key="1">
    <citation type="submission" date="2018-10" db="EMBL/GenBank/DDBJ databases">
        <title>A high-quality apple genome assembly.</title>
        <authorList>
            <person name="Hu J."/>
        </authorList>
    </citation>
    <scope>NUCLEOTIDE SEQUENCE [LARGE SCALE GENOMIC DNA]</scope>
    <source>
        <strain evidence="2">cv. HFTH1</strain>
        <tissue evidence="1">Young leaf</tissue>
    </source>
</reference>
<dbReference type="EMBL" id="RDQH01000335">
    <property type="protein sequence ID" value="RXH88741.1"/>
    <property type="molecule type" value="Genomic_DNA"/>
</dbReference>
<name>A0A498J5L5_MALDO</name>
<evidence type="ECO:0000313" key="2">
    <source>
        <dbReference type="Proteomes" id="UP000290289"/>
    </source>
</evidence>
<dbReference type="AlphaFoldDB" id="A0A498J5L5"/>
<sequence>MDSTASIAKLTKRISDATIILFQNQYAKSVDFAEINHSYSARFGNLIYFIPSGKPNFWDNINVVRSGPLTQSGNKLVLPHDGCVPLAPLDEGGSLGPRVR</sequence>
<accession>A0A498J5L5</accession>
<protein>
    <submittedName>
        <fullName evidence="1">Uncharacterized protein</fullName>
    </submittedName>
</protein>
<gene>
    <name evidence="1" type="ORF">DVH24_000340</name>
</gene>
<organism evidence="1 2">
    <name type="scientific">Malus domestica</name>
    <name type="common">Apple</name>
    <name type="synonym">Pyrus malus</name>
    <dbReference type="NCBI Taxonomy" id="3750"/>
    <lineage>
        <taxon>Eukaryota</taxon>
        <taxon>Viridiplantae</taxon>
        <taxon>Streptophyta</taxon>
        <taxon>Embryophyta</taxon>
        <taxon>Tracheophyta</taxon>
        <taxon>Spermatophyta</taxon>
        <taxon>Magnoliopsida</taxon>
        <taxon>eudicotyledons</taxon>
        <taxon>Gunneridae</taxon>
        <taxon>Pentapetalae</taxon>
        <taxon>rosids</taxon>
        <taxon>fabids</taxon>
        <taxon>Rosales</taxon>
        <taxon>Rosaceae</taxon>
        <taxon>Amygdaloideae</taxon>
        <taxon>Maleae</taxon>
        <taxon>Malus</taxon>
    </lineage>
</organism>
<keyword evidence="2" id="KW-1185">Reference proteome</keyword>
<evidence type="ECO:0000313" key="1">
    <source>
        <dbReference type="EMBL" id="RXH88741.1"/>
    </source>
</evidence>
<comment type="caution">
    <text evidence="1">The sequence shown here is derived from an EMBL/GenBank/DDBJ whole genome shotgun (WGS) entry which is preliminary data.</text>
</comment>
<proteinExistence type="predicted"/>